<evidence type="ECO:0008006" key="3">
    <source>
        <dbReference type="Google" id="ProtNLM"/>
    </source>
</evidence>
<dbReference type="EMBL" id="CP010552">
    <property type="protein sequence ID" value="ALE52247.1"/>
    <property type="molecule type" value="Genomic_DNA"/>
</dbReference>
<name>A0A0M4P8H4_9GAMM</name>
<dbReference type="Proteomes" id="UP000058020">
    <property type="component" value="Chromosome"/>
</dbReference>
<organism evidence="1 2">
    <name type="scientific">Candidatus Thioglobus autotrophicus</name>
    <dbReference type="NCBI Taxonomy" id="1705394"/>
    <lineage>
        <taxon>Bacteria</taxon>
        <taxon>Pseudomonadati</taxon>
        <taxon>Pseudomonadota</taxon>
        <taxon>Gammaproteobacteria</taxon>
        <taxon>Candidatus Pseudothioglobaceae</taxon>
        <taxon>Candidatus Thioglobus</taxon>
    </lineage>
</organism>
<gene>
    <name evidence="1" type="ORF">SP60_02740</name>
</gene>
<dbReference type="RefSeq" id="WP_053951186.1">
    <property type="nucleotide sequence ID" value="NZ_CP010552.1"/>
</dbReference>
<dbReference type="KEGG" id="tho:SP60_02740"/>
<keyword evidence="2" id="KW-1185">Reference proteome</keyword>
<sequence length="93" mass="11031">MKKKIFMYKTKHTEARQQQRGIKNETVDLLLQYGKKTYRNDGTAILSFPRKVQEKLEQEHKGIKNLRNAYALITTNENRIITVGHRYKKSLTH</sequence>
<proteinExistence type="predicted"/>
<evidence type="ECO:0000313" key="2">
    <source>
        <dbReference type="Proteomes" id="UP000058020"/>
    </source>
</evidence>
<dbReference type="AlphaFoldDB" id="A0A0M4P8H4"/>
<protein>
    <recommendedName>
        <fullName evidence="3">DUF4258 domain-containing protein</fullName>
    </recommendedName>
</protein>
<dbReference type="STRING" id="1705394.SP60_02740"/>
<evidence type="ECO:0000313" key="1">
    <source>
        <dbReference type="EMBL" id="ALE52247.1"/>
    </source>
</evidence>
<reference evidence="1 2" key="1">
    <citation type="journal article" date="2015" name="Genome Announc.">
        <title>Genome Sequence of 'Candidatus Thioglobus autotrophica' Strain EF1, a Chemoautotroph from the SUP05 Clade of Marine Gammaproteobacteria.</title>
        <authorList>
            <person name="Shah V."/>
            <person name="Morris R.M."/>
        </authorList>
    </citation>
    <scope>NUCLEOTIDE SEQUENCE [LARGE SCALE GENOMIC DNA]</scope>
    <source>
        <strain evidence="1 2">EF1</strain>
    </source>
</reference>
<accession>A0A0M4P8H4</accession>